<dbReference type="InterPro" id="IPR058982">
    <property type="entry name" value="Beta-barrel_AprE"/>
</dbReference>
<dbReference type="PANTHER" id="PTHR30386">
    <property type="entry name" value="MEMBRANE FUSION SUBUNIT OF EMRAB-TOLC MULTIDRUG EFFLUX PUMP"/>
    <property type="match status" value="1"/>
</dbReference>
<evidence type="ECO:0000256" key="1">
    <source>
        <dbReference type="ARBA" id="ARBA00004167"/>
    </source>
</evidence>
<dbReference type="GO" id="GO:0016020">
    <property type="term" value="C:membrane"/>
    <property type="evidence" value="ECO:0007669"/>
    <property type="project" value="UniProtKB-SubCell"/>
</dbReference>
<evidence type="ECO:0000256" key="4">
    <source>
        <dbReference type="ARBA" id="ARBA00023136"/>
    </source>
</evidence>
<name>A0A847S4K5_9BACT</name>
<organism evidence="7 8">
    <name type="scientific">Chitinophaga eiseniae</name>
    <dbReference type="NCBI Taxonomy" id="634771"/>
    <lineage>
        <taxon>Bacteria</taxon>
        <taxon>Pseudomonadati</taxon>
        <taxon>Bacteroidota</taxon>
        <taxon>Chitinophagia</taxon>
        <taxon>Chitinophagales</taxon>
        <taxon>Chitinophagaceae</taxon>
        <taxon>Chitinophaga</taxon>
    </lineage>
</organism>
<gene>
    <name evidence="7" type="ORF">HGH91_06215</name>
</gene>
<comment type="subcellular location">
    <subcellularLocation>
        <location evidence="1">Membrane</location>
        <topology evidence="1">Single-pass membrane protein</topology>
    </subcellularLocation>
</comment>
<evidence type="ECO:0000256" key="2">
    <source>
        <dbReference type="ARBA" id="ARBA00022692"/>
    </source>
</evidence>
<dbReference type="EMBL" id="JABAHZ010000001">
    <property type="protein sequence ID" value="NLR78210.1"/>
    <property type="molecule type" value="Genomic_DNA"/>
</dbReference>
<feature type="domain" description="AprE-like beta-barrel" evidence="6">
    <location>
        <begin position="348"/>
        <end position="428"/>
    </location>
</feature>
<dbReference type="PANTHER" id="PTHR30386:SF26">
    <property type="entry name" value="TRANSPORT PROTEIN COMB"/>
    <property type="match status" value="1"/>
</dbReference>
<evidence type="ECO:0000256" key="3">
    <source>
        <dbReference type="ARBA" id="ARBA00022989"/>
    </source>
</evidence>
<dbReference type="Pfam" id="PF26002">
    <property type="entry name" value="Beta-barrel_AprE"/>
    <property type="match status" value="1"/>
</dbReference>
<sequence length="450" mass="51281">MIDEILNNHTTPALSPDAGTGETVYHIAQRSEMVQEIISRKPGFLEKWALYLFLLILLFLFSITWFIKYPDIIEARAVLTATNAPKEIIVRQDGRLVSLLTFNRKKVLKNEVLGLMESNANHQDILQLSLQIDSCITLLNRGQFEKVVRCFSRQYSNLGEIQQPYGDFITALQKFDDYIVNGFYARKTATLQLDVATMDLTRQTLQQQLELMKQDEQLAEESYNMNKELFEGKVIAKEEFRVEKSKFVNKKMGIPQLNITILSNDAQKRDKVKEIDQLKHDYLQQKVIFQQALQSLKNVVDEWKRKYIIIAPISGEVVFTTPLQENQFLLQGKTIGYIDPGGSQYFAELLLPQANLGKVDTGQAVQLRFEAYPYQEAGFVRATVNYVSKVASDSGFMATVRLDNGLVTNNHLAVVYKTGLQAQAIVITRNTRLMDRLINNAVKYTSVGSK</sequence>
<dbReference type="InterPro" id="IPR050739">
    <property type="entry name" value="MFP"/>
</dbReference>
<keyword evidence="3 5" id="KW-1133">Transmembrane helix</keyword>
<evidence type="ECO:0000313" key="7">
    <source>
        <dbReference type="EMBL" id="NLR78210.1"/>
    </source>
</evidence>
<accession>A0A847S4K5</accession>
<proteinExistence type="predicted"/>
<comment type="caution">
    <text evidence="7">The sequence shown here is derived from an EMBL/GenBank/DDBJ whole genome shotgun (WGS) entry which is preliminary data.</text>
</comment>
<evidence type="ECO:0000256" key="5">
    <source>
        <dbReference type="SAM" id="Phobius"/>
    </source>
</evidence>
<protein>
    <submittedName>
        <fullName evidence="7">HlyD family efflux transporter periplasmic adaptor subunit</fullName>
    </submittedName>
</protein>
<reference evidence="7 8" key="1">
    <citation type="submission" date="2020-04" db="EMBL/GenBank/DDBJ databases">
        <authorList>
            <person name="Yin C."/>
        </authorList>
    </citation>
    <scope>NUCLEOTIDE SEQUENCE [LARGE SCALE GENOMIC DNA]</scope>
    <source>
        <strain evidence="7 8">Ak56</strain>
    </source>
</reference>
<dbReference type="AlphaFoldDB" id="A0A847S4K5"/>
<keyword evidence="8" id="KW-1185">Reference proteome</keyword>
<dbReference type="RefSeq" id="WP_168737555.1">
    <property type="nucleotide sequence ID" value="NZ_JABAHZ010000001.1"/>
</dbReference>
<keyword evidence="4 5" id="KW-0472">Membrane</keyword>
<feature type="transmembrane region" description="Helical" evidence="5">
    <location>
        <begin position="48"/>
        <end position="67"/>
    </location>
</feature>
<keyword evidence="2 5" id="KW-0812">Transmembrane</keyword>
<evidence type="ECO:0000259" key="6">
    <source>
        <dbReference type="Pfam" id="PF26002"/>
    </source>
</evidence>
<evidence type="ECO:0000313" key="8">
    <source>
        <dbReference type="Proteomes" id="UP000552864"/>
    </source>
</evidence>
<dbReference type="Proteomes" id="UP000552864">
    <property type="component" value="Unassembled WGS sequence"/>
</dbReference>